<dbReference type="InterPro" id="IPR001996">
    <property type="entry name" value="PTS_IIB_1"/>
</dbReference>
<dbReference type="GO" id="GO:0016301">
    <property type="term" value="F:kinase activity"/>
    <property type="evidence" value="ECO:0007669"/>
    <property type="project" value="UniProtKB-KW"/>
</dbReference>
<keyword evidence="6" id="KW-0598">Phosphotransferase system</keyword>
<dbReference type="SUPFAM" id="SSF55604">
    <property type="entry name" value="Glucose permease domain IIB"/>
    <property type="match status" value="1"/>
</dbReference>
<feature type="transmembrane region" description="Helical" evidence="13">
    <location>
        <begin position="292"/>
        <end position="310"/>
    </location>
</feature>
<evidence type="ECO:0000256" key="4">
    <source>
        <dbReference type="ARBA" id="ARBA00022597"/>
    </source>
</evidence>
<keyword evidence="4" id="KW-0762">Sugar transport</keyword>
<dbReference type="PANTHER" id="PTHR30175">
    <property type="entry name" value="PHOSPHOTRANSFERASE SYSTEM TRANSPORT PROTEIN"/>
    <property type="match status" value="1"/>
</dbReference>
<evidence type="ECO:0000256" key="5">
    <source>
        <dbReference type="ARBA" id="ARBA00022679"/>
    </source>
</evidence>
<feature type="transmembrane region" description="Helical" evidence="13">
    <location>
        <begin position="181"/>
        <end position="198"/>
    </location>
</feature>
<feature type="transmembrane region" description="Helical" evidence="13">
    <location>
        <begin position="388"/>
        <end position="410"/>
    </location>
</feature>
<feature type="transmembrane region" description="Helical" evidence="13">
    <location>
        <begin position="150"/>
        <end position="169"/>
    </location>
</feature>
<gene>
    <name evidence="16" type="ORF">J41TS4_07840</name>
</gene>
<evidence type="ECO:0000313" key="17">
    <source>
        <dbReference type="Proteomes" id="UP000678895"/>
    </source>
</evidence>
<evidence type="ECO:0000259" key="15">
    <source>
        <dbReference type="PROSITE" id="PS51103"/>
    </source>
</evidence>
<keyword evidence="17" id="KW-1185">Reference proteome</keyword>
<name>A0A919XYW8_9BACL</name>
<dbReference type="GO" id="GO:0008982">
    <property type="term" value="F:protein-N(PI)-phosphohistidine-sugar phosphotransferase activity"/>
    <property type="evidence" value="ECO:0007669"/>
    <property type="project" value="InterPro"/>
</dbReference>
<sequence>MYKDLIASVLNHIGGSSNIAESTHCMTRLRLEIIDVSKVNKPELEKIKGVLGVIKNGSQVQIVIGPNVSNVYKEFVEYTSDSANGGSSAAPVKSDTKTERPKEKTLTKVMNTIAGIFNPIVPALAGAGLIKAILALLVSVKVLSNQSETYLILNTISDGVFTFLPFLLAISSAKIFKMNTYVAVAIAAAMLHPTFLNFLTEGTTQLHFLGAPMNLIKYNGSVLPIVLTIWFASYIERFVDRFTPSALKIIIVPAVTILIATPISLIAIGPVAQFLGNNIAGFISILFDKGGIFAGLIYGALYSVLVVTGMQHGMVPVLIDGISRVGYNFISPVSGSANMAQAGAAFGVWLKSKDKNTKTVAASATISAMSGVTEPAIYGVNLRLKKPFLAALIGGAVGGSFAAFFGAKSYAMGGPSFLTLPMFIGEPGNVWLVAAAFVIAFITAAITTFIVGFEENPVEDN</sequence>
<keyword evidence="10 13" id="KW-0472">Membrane</keyword>
<keyword evidence="7 13" id="KW-0812">Transmembrane</keyword>
<evidence type="ECO:0000256" key="1">
    <source>
        <dbReference type="ARBA" id="ARBA00004651"/>
    </source>
</evidence>
<dbReference type="PROSITE" id="PS51103">
    <property type="entry name" value="PTS_EIIC_TYPE_1"/>
    <property type="match status" value="1"/>
</dbReference>
<dbReference type="AlphaFoldDB" id="A0A919XYW8"/>
<feature type="transmembrane region" description="Helical" evidence="13">
    <location>
        <begin position="430"/>
        <end position="453"/>
    </location>
</feature>
<evidence type="ECO:0000256" key="11">
    <source>
        <dbReference type="PROSITE-ProRule" id="PRU00421"/>
    </source>
</evidence>
<dbReference type="GO" id="GO:0009401">
    <property type="term" value="P:phosphoenolpyruvate-dependent sugar phosphotransferase system"/>
    <property type="evidence" value="ECO:0007669"/>
    <property type="project" value="UniProtKB-KW"/>
</dbReference>
<dbReference type="RefSeq" id="WP_301625013.1">
    <property type="nucleotide sequence ID" value="NZ_BORS01000002.1"/>
</dbReference>
<feature type="domain" description="PTS EIIB type-1" evidence="14">
    <location>
        <begin position="3"/>
        <end position="85"/>
    </location>
</feature>
<accession>A0A919XYW8</accession>
<evidence type="ECO:0000259" key="14">
    <source>
        <dbReference type="PROSITE" id="PS51098"/>
    </source>
</evidence>
<reference evidence="16" key="1">
    <citation type="submission" date="2021-03" db="EMBL/GenBank/DDBJ databases">
        <title>Antimicrobial resistance genes in bacteria isolated from Japanese honey, and their potential for conferring macrolide and lincosamide resistance in the American foulbrood pathogen Paenibacillus larvae.</title>
        <authorList>
            <person name="Okamoto M."/>
            <person name="Kumagai M."/>
            <person name="Kanamori H."/>
            <person name="Takamatsu D."/>
        </authorList>
    </citation>
    <scope>NUCLEOTIDE SEQUENCE</scope>
    <source>
        <strain evidence="16">J41TS4</strain>
    </source>
</reference>
<keyword evidence="2" id="KW-0813">Transport</keyword>
<comment type="caution">
    <text evidence="16">The sequence shown here is derived from an EMBL/GenBank/DDBJ whole genome shotgun (WGS) entry which is preliminary data.</text>
</comment>
<keyword evidence="3" id="KW-1003">Cell membrane</keyword>
<feature type="transmembrane region" description="Helical" evidence="13">
    <location>
        <begin position="247"/>
        <end position="272"/>
    </location>
</feature>
<feature type="domain" description="PTS EIIC type-1" evidence="15">
    <location>
        <begin position="111"/>
        <end position="461"/>
    </location>
</feature>
<evidence type="ECO:0000256" key="9">
    <source>
        <dbReference type="ARBA" id="ARBA00022989"/>
    </source>
</evidence>
<evidence type="ECO:0008006" key="18">
    <source>
        <dbReference type="Google" id="ProtNLM"/>
    </source>
</evidence>
<evidence type="ECO:0000313" key="16">
    <source>
        <dbReference type="EMBL" id="GIO41026.1"/>
    </source>
</evidence>
<evidence type="ECO:0000256" key="12">
    <source>
        <dbReference type="SAM" id="MobiDB-lite"/>
    </source>
</evidence>
<evidence type="ECO:0000256" key="13">
    <source>
        <dbReference type="SAM" id="Phobius"/>
    </source>
</evidence>
<feature type="transmembrane region" description="Helical" evidence="13">
    <location>
        <begin position="218"/>
        <end position="235"/>
    </location>
</feature>
<dbReference type="InterPro" id="IPR013013">
    <property type="entry name" value="PTS_EIIC_1"/>
</dbReference>
<feature type="region of interest" description="Disordered" evidence="12">
    <location>
        <begin position="82"/>
        <end position="102"/>
    </location>
</feature>
<dbReference type="CDD" id="cd00212">
    <property type="entry name" value="PTS_IIB_glc"/>
    <property type="match status" value="1"/>
</dbReference>
<dbReference type="PROSITE" id="PS01035">
    <property type="entry name" value="PTS_EIIB_TYPE_1_CYS"/>
    <property type="match status" value="1"/>
</dbReference>
<evidence type="ECO:0000256" key="7">
    <source>
        <dbReference type="ARBA" id="ARBA00022692"/>
    </source>
</evidence>
<dbReference type="EMBL" id="BORS01000002">
    <property type="protein sequence ID" value="GIO41026.1"/>
    <property type="molecule type" value="Genomic_DNA"/>
</dbReference>
<dbReference type="InterPro" id="IPR050558">
    <property type="entry name" value="PTS_Sugar-Specific_Components"/>
</dbReference>
<dbReference type="InterPro" id="IPR018113">
    <property type="entry name" value="PTrfase_EIIB_Cys"/>
</dbReference>
<comment type="subcellular location">
    <subcellularLocation>
        <location evidence="1">Cell membrane</location>
        <topology evidence="1">Multi-pass membrane protein</topology>
    </subcellularLocation>
</comment>
<dbReference type="Pfam" id="PF02378">
    <property type="entry name" value="PTS_EIIC"/>
    <property type="match status" value="1"/>
</dbReference>
<feature type="active site" description="Phosphocysteine intermediate; for EIIB activity" evidence="11">
    <location>
        <position position="25"/>
    </location>
</feature>
<feature type="transmembrane region" description="Helical" evidence="13">
    <location>
        <begin position="116"/>
        <end position="138"/>
    </location>
</feature>
<evidence type="ECO:0000256" key="8">
    <source>
        <dbReference type="ARBA" id="ARBA00022777"/>
    </source>
</evidence>
<dbReference type="GO" id="GO:0005886">
    <property type="term" value="C:plasma membrane"/>
    <property type="evidence" value="ECO:0007669"/>
    <property type="project" value="UniProtKB-SubCell"/>
</dbReference>
<keyword evidence="5" id="KW-0808">Transferase</keyword>
<evidence type="ECO:0000256" key="6">
    <source>
        <dbReference type="ARBA" id="ARBA00022683"/>
    </source>
</evidence>
<evidence type="ECO:0000256" key="10">
    <source>
        <dbReference type="ARBA" id="ARBA00023136"/>
    </source>
</evidence>
<proteinExistence type="predicted"/>
<organism evidence="16 17">
    <name type="scientific">Paenibacillus apis</name>
    <dbReference type="NCBI Taxonomy" id="1792174"/>
    <lineage>
        <taxon>Bacteria</taxon>
        <taxon>Bacillati</taxon>
        <taxon>Bacillota</taxon>
        <taxon>Bacilli</taxon>
        <taxon>Bacillales</taxon>
        <taxon>Paenibacillaceae</taxon>
        <taxon>Paenibacillus</taxon>
    </lineage>
</organism>
<dbReference type="GO" id="GO:0015771">
    <property type="term" value="P:trehalose transport"/>
    <property type="evidence" value="ECO:0007669"/>
    <property type="project" value="TreeGrafter"/>
</dbReference>
<dbReference type="PANTHER" id="PTHR30175:SF1">
    <property type="entry name" value="PTS SYSTEM ARBUTIN-, CELLOBIOSE-, AND SALICIN-SPECIFIC EIIBC COMPONENT-RELATED"/>
    <property type="match status" value="1"/>
</dbReference>
<keyword evidence="9 13" id="KW-1133">Transmembrane helix</keyword>
<evidence type="ECO:0000256" key="3">
    <source>
        <dbReference type="ARBA" id="ARBA00022475"/>
    </source>
</evidence>
<dbReference type="GO" id="GO:0090589">
    <property type="term" value="F:protein-phosphocysteine-trehalose phosphotransferase system transporter activity"/>
    <property type="evidence" value="ECO:0007669"/>
    <property type="project" value="TreeGrafter"/>
</dbReference>
<dbReference type="InterPro" id="IPR036878">
    <property type="entry name" value="Glu_permease_IIB"/>
</dbReference>
<dbReference type="Pfam" id="PF00367">
    <property type="entry name" value="PTS_EIIB"/>
    <property type="match status" value="1"/>
</dbReference>
<dbReference type="PROSITE" id="PS51098">
    <property type="entry name" value="PTS_EIIB_TYPE_1"/>
    <property type="match status" value="1"/>
</dbReference>
<dbReference type="Proteomes" id="UP000678895">
    <property type="component" value="Unassembled WGS sequence"/>
</dbReference>
<dbReference type="FunFam" id="3.30.1360.60:FF:000001">
    <property type="entry name" value="PTS system glucose-specific IIBC component PtsG"/>
    <property type="match status" value="1"/>
</dbReference>
<dbReference type="Gene3D" id="3.30.1360.60">
    <property type="entry name" value="Glucose permease domain IIB"/>
    <property type="match status" value="1"/>
</dbReference>
<keyword evidence="8" id="KW-0418">Kinase</keyword>
<protein>
    <recommendedName>
        <fullName evidence="18">PTS beta-glucoside transporter subunit EIIBCA</fullName>
    </recommendedName>
</protein>
<dbReference type="InterPro" id="IPR003352">
    <property type="entry name" value="PTS_EIIC"/>
</dbReference>
<evidence type="ECO:0000256" key="2">
    <source>
        <dbReference type="ARBA" id="ARBA00022448"/>
    </source>
</evidence>